<organism evidence="1 2">
    <name type="scientific">Cryptosporangium minutisporangium</name>
    <dbReference type="NCBI Taxonomy" id="113569"/>
    <lineage>
        <taxon>Bacteria</taxon>
        <taxon>Bacillati</taxon>
        <taxon>Actinomycetota</taxon>
        <taxon>Actinomycetes</taxon>
        <taxon>Cryptosporangiales</taxon>
        <taxon>Cryptosporangiaceae</taxon>
        <taxon>Cryptosporangium</taxon>
    </lineage>
</organism>
<comment type="caution">
    <text evidence="1">The sequence shown here is derived from an EMBL/GenBank/DDBJ whole genome shotgun (WGS) entry which is preliminary data.</text>
</comment>
<dbReference type="Pfam" id="PF14026">
    <property type="entry name" value="SCO4226-like"/>
    <property type="match status" value="1"/>
</dbReference>
<accession>A0ABP6SQY1</accession>
<dbReference type="InterPro" id="IPR025336">
    <property type="entry name" value="SCO4226-like"/>
</dbReference>
<evidence type="ECO:0000313" key="1">
    <source>
        <dbReference type="EMBL" id="GAA3383280.1"/>
    </source>
</evidence>
<keyword evidence="2" id="KW-1185">Reference proteome</keyword>
<sequence length="91" mass="10302">MPIFMIERRFAEEFEPTLHGAAEVNLINDEEKVRWLYSFLAADKRKTYCLYEAESAEAIRRAAARAGLPADVVVELGDRIEATGRMVPVES</sequence>
<dbReference type="InterPro" id="IPR042557">
    <property type="entry name" value="SCO4226"/>
</dbReference>
<proteinExistence type="predicted"/>
<dbReference type="RefSeq" id="WP_345726625.1">
    <property type="nucleotide sequence ID" value="NZ_BAAAYN010000005.1"/>
</dbReference>
<name>A0ABP6SQY1_9ACTN</name>
<reference evidence="2" key="1">
    <citation type="journal article" date="2019" name="Int. J. Syst. Evol. Microbiol.">
        <title>The Global Catalogue of Microorganisms (GCM) 10K type strain sequencing project: providing services to taxonomists for standard genome sequencing and annotation.</title>
        <authorList>
            <consortium name="The Broad Institute Genomics Platform"/>
            <consortium name="The Broad Institute Genome Sequencing Center for Infectious Disease"/>
            <person name="Wu L."/>
            <person name="Ma J."/>
        </authorList>
    </citation>
    <scope>NUCLEOTIDE SEQUENCE [LARGE SCALE GENOMIC DNA]</scope>
    <source>
        <strain evidence="2">JCM 9458</strain>
    </source>
</reference>
<dbReference type="Gene3D" id="3.30.70.3090">
    <property type="entry name" value="ORF SCO4226, nickel-binding ferredoxin-like monomer"/>
    <property type="match status" value="1"/>
</dbReference>
<dbReference type="EMBL" id="BAAAYN010000005">
    <property type="protein sequence ID" value="GAA3383280.1"/>
    <property type="molecule type" value="Genomic_DNA"/>
</dbReference>
<evidence type="ECO:0008006" key="3">
    <source>
        <dbReference type="Google" id="ProtNLM"/>
    </source>
</evidence>
<evidence type="ECO:0000313" key="2">
    <source>
        <dbReference type="Proteomes" id="UP001501676"/>
    </source>
</evidence>
<dbReference type="Proteomes" id="UP001501676">
    <property type="component" value="Unassembled WGS sequence"/>
</dbReference>
<gene>
    <name evidence="1" type="ORF">GCM10020369_08550</name>
</gene>
<protein>
    <recommendedName>
        <fullName evidence="3">DUF4242 domain-containing protein</fullName>
    </recommendedName>
</protein>